<keyword evidence="6" id="KW-0521">NADP</keyword>
<evidence type="ECO:0000259" key="7">
    <source>
        <dbReference type="Pfam" id="PF04321"/>
    </source>
</evidence>
<protein>
    <recommendedName>
        <fullName evidence="4 6">dTDP-4-dehydrorhamnose reductase</fullName>
        <ecNumber evidence="3 6">1.1.1.133</ecNumber>
    </recommendedName>
</protein>
<reference evidence="8 9" key="1">
    <citation type="submission" date="2023-12" db="EMBL/GenBank/DDBJ databases">
        <title>Genome sequencing and assembly of bacterial species from a model synthetic community.</title>
        <authorList>
            <person name="Hogle S.L."/>
        </authorList>
    </citation>
    <scope>NUCLEOTIDE SEQUENCE [LARGE SCALE GENOMIC DNA]</scope>
    <source>
        <strain evidence="8 9">HAMBI_3031</strain>
    </source>
</reference>
<feature type="domain" description="RmlD-like substrate binding" evidence="7">
    <location>
        <begin position="5"/>
        <end position="286"/>
    </location>
</feature>
<dbReference type="EMBL" id="CP139960">
    <property type="protein sequence ID" value="WQD39781.1"/>
    <property type="molecule type" value="Genomic_DNA"/>
</dbReference>
<comment type="catalytic activity">
    <reaction evidence="5">
        <text>dTDP-beta-L-rhamnose + NADP(+) = dTDP-4-dehydro-beta-L-rhamnose + NADPH + H(+)</text>
        <dbReference type="Rhea" id="RHEA:21796"/>
        <dbReference type="ChEBI" id="CHEBI:15378"/>
        <dbReference type="ChEBI" id="CHEBI:57510"/>
        <dbReference type="ChEBI" id="CHEBI:57783"/>
        <dbReference type="ChEBI" id="CHEBI:58349"/>
        <dbReference type="ChEBI" id="CHEBI:62830"/>
        <dbReference type="EC" id="1.1.1.133"/>
    </reaction>
</comment>
<dbReference type="InterPro" id="IPR029903">
    <property type="entry name" value="RmlD-like-bd"/>
</dbReference>
<keyword evidence="6 8" id="KW-0560">Oxidoreductase</keyword>
<name>A0ABZ0W9G9_9BACT</name>
<dbReference type="GO" id="GO:0008831">
    <property type="term" value="F:dTDP-4-dehydrorhamnose reductase activity"/>
    <property type="evidence" value="ECO:0007669"/>
    <property type="project" value="UniProtKB-EC"/>
</dbReference>
<dbReference type="PANTHER" id="PTHR10491">
    <property type="entry name" value="DTDP-4-DEHYDRORHAMNOSE REDUCTASE"/>
    <property type="match status" value="1"/>
</dbReference>
<evidence type="ECO:0000256" key="2">
    <source>
        <dbReference type="ARBA" id="ARBA00010944"/>
    </source>
</evidence>
<dbReference type="CDD" id="cd05254">
    <property type="entry name" value="dTDP_HR_like_SDR_e"/>
    <property type="match status" value="1"/>
</dbReference>
<evidence type="ECO:0000256" key="5">
    <source>
        <dbReference type="ARBA" id="ARBA00048200"/>
    </source>
</evidence>
<sequence length="287" mass="31858">MAQKTILVTGSNGQLGSDLRALAVQFPDFNFLFTDRATLSITDEAAVNLFFEVHQPDFCVNCAAYTAVDKAEDGAELSSVQALNADAVGFLARACTTYHTKFIQISTDYVFEGNGTEPYRETDLTQPVSVYGVTKLAGEQLAAEFTDAIIIRTAWVYSTFGKNFVKTMIRLMTEKPQISVVSDQYGTPTYAADLAAAIMHIISSGNWVPGIYHYTNEGRINWHEFALAIKELIHSECEVKAIPTIQYPTPAKRPAWSVLDKTKIKETYQLEIPDWKASLELCLGKMQ</sequence>
<dbReference type="NCBIfam" id="TIGR01214">
    <property type="entry name" value="rmlD"/>
    <property type="match status" value="1"/>
</dbReference>
<proteinExistence type="inferred from homology"/>
<evidence type="ECO:0000256" key="6">
    <source>
        <dbReference type="RuleBase" id="RU364082"/>
    </source>
</evidence>
<comment type="pathway">
    <text evidence="1 6">Carbohydrate biosynthesis; dTDP-L-rhamnose biosynthesis.</text>
</comment>
<evidence type="ECO:0000313" key="8">
    <source>
        <dbReference type="EMBL" id="WQD39781.1"/>
    </source>
</evidence>
<dbReference type="Pfam" id="PF04321">
    <property type="entry name" value="RmlD_sub_bind"/>
    <property type="match status" value="1"/>
</dbReference>
<accession>A0ABZ0W9G9</accession>
<dbReference type="InterPro" id="IPR036291">
    <property type="entry name" value="NAD(P)-bd_dom_sf"/>
</dbReference>
<dbReference type="PANTHER" id="PTHR10491:SF4">
    <property type="entry name" value="METHIONINE ADENOSYLTRANSFERASE 2 SUBUNIT BETA"/>
    <property type="match status" value="1"/>
</dbReference>
<dbReference type="SUPFAM" id="SSF51735">
    <property type="entry name" value="NAD(P)-binding Rossmann-fold domains"/>
    <property type="match status" value="1"/>
</dbReference>
<evidence type="ECO:0000256" key="1">
    <source>
        <dbReference type="ARBA" id="ARBA00004781"/>
    </source>
</evidence>
<gene>
    <name evidence="8" type="primary">rfbD</name>
    <name evidence="8" type="ORF">U0035_06425</name>
</gene>
<comment type="similarity">
    <text evidence="2 6">Belongs to the dTDP-4-dehydrorhamnose reductase family.</text>
</comment>
<dbReference type="RefSeq" id="WP_114789196.1">
    <property type="nucleotide sequence ID" value="NZ_CP139960.1"/>
</dbReference>
<dbReference type="InterPro" id="IPR005913">
    <property type="entry name" value="dTDP_dehydrorham_reduct"/>
</dbReference>
<dbReference type="Proteomes" id="UP001325680">
    <property type="component" value="Chromosome"/>
</dbReference>
<organism evidence="8 9">
    <name type="scientific">Niabella yanshanensis</name>
    <dbReference type="NCBI Taxonomy" id="577386"/>
    <lineage>
        <taxon>Bacteria</taxon>
        <taxon>Pseudomonadati</taxon>
        <taxon>Bacteroidota</taxon>
        <taxon>Chitinophagia</taxon>
        <taxon>Chitinophagales</taxon>
        <taxon>Chitinophagaceae</taxon>
        <taxon>Niabella</taxon>
    </lineage>
</organism>
<keyword evidence="9" id="KW-1185">Reference proteome</keyword>
<evidence type="ECO:0000256" key="4">
    <source>
        <dbReference type="ARBA" id="ARBA00017099"/>
    </source>
</evidence>
<dbReference type="Gene3D" id="3.90.25.10">
    <property type="entry name" value="UDP-galactose 4-epimerase, domain 1"/>
    <property type="match status" value="1"/>
</dbReference>
<evidence type="ECO:0000313" key="9">
    <source>
        <dbReference type="Proteomes" id="UP001325680"/>
    </source>
</evidence>
<dbReference type="Gene3D" id="3.40.50.720">
    <property type="entry name" value="NAD(P)-binding Rossmann-like Domain"/>
    <property type="match status" value="1"/>
</dbReference>
<comment type="function">
    <text evidence="6">Catalyzes the reduction of dTDP-6-deoxy-L-lyxo-4-hexulose to yield dTDP-L-rhamnose.</text>
</comment>
<evidence type="ECO:0000256" key="3">
    <source>
        <dbReference type="ARBA" id="ARBA00012929"/>
    </source>
</evidence>
<dbReference type="EC" id="1.1.1.133" evidence="3 6"/>